<dbReference type="Gene3D" id="1.50.10.100">
    <property type="entry name" value="Chondroitin AC/alginate lyase"/>
    <property type="match status" value="1"/>
</dbReference>
<dbReference type="PROSITE" id="PS51257">
    <property type="entry name" value="PROKAR_LIPOPROTEIN"/>
    <property type="match status" value="1"/>
</dbReference>
<keyword evidence="1 3" id="KW-0732">Signal</keyword>
<sequence length="425" mass="47622">MKKILLFTSLILVVFSSCSKEEENFETKAEVNEAVLENTATTLKTSSSFVHPGTVLTKSQMQFAYNKAIAGVEPYKTTFANFQTKYSAFLSPTYTSHAHTQVGRNLFKSDYENDAMAVFVNGVMWNMTGTSRYADKALELLDSWSSTLTSIQYPDNDWQLSVGYGMHFMVYGADMIYNYTSFTAAKKQKAISMFNIMYNCMTNYATQYGLAVPFVRDGWPSWGSSQGKFLMAFGVFSQNLTMYNLGENYFKKTAANGADVGTIQTAFLNSGQPLEAARDQYYVQLGLASFLEAAQISYNQGSTTLYDSRSGVIGKAMEYTAKYNLANSVTWTSWTPATSIWGVTYPVTSISSTNRGRFRPIWYMAYNYYHNYRGMNMPYTLQVINNNTIEGATSTITDEVGFGSLFFNNTTQAIVSPSYTWSGVY</sequence>
<feature type="chain" id="PRO_5016152734" description="Alginate lyase domain-containing protein" evidence="3">
    <location>
        <begin position="21"/>
        <end position="425"/>
    </location>
</feature>
<feature type="signal peptide" evidence="3">
    <location>
        <begin position="1"/>
        <end position="20"/>
    </location>
</feature>
<dbReference type="RefSeq" id="WP_110308181.1">
    <property type="nucleotide sequence ID" value="NZ_QJHK01000022.1"/>
</dbReference>
<organism evidence="5 6">
    <name type="scientific">Flavobacterium cheongpyeongense</name>
    <dbReference type="NCBI Taxonomy" id="2212651"/>
    <lineage>
        <taxon>Bacteria</taxon>
        <taxon>Pseudomonadati</taxon>
        <taxon>Bacteroidota</taxon>
        <taxon>Flavobacteriia</taxon>
        <taxon>Flavobacteriales</taxon>
        <taxon>Flavobacteriaceae</taxon>
        <taxon>Flavobacterium</taxon>
    </lineage>
</organism>
<dbReference type="GO" id="GO:0042597">
    <property type="term" value="C:periplasmic space"/>
    <property type="evidence" value="ECO:0007669"/>
    <property type="project" value="InterPro"/>
</dbReference>
<dbReference type="GO" id="GO:0016829">
    <property type="term" value="F:lyase activity"/>
    <property type="evidence" value="ECO:0007669"/>
    <property type="project" value="UniProtKB-KW"/>
</dbReference>
<evidence type="ECO:0000256" key="2">
    <source>
        <dbReference type="ARBA" id="ARBA00023239"/>
    </source>
</evidence>
<dbReference type="Proteomes" id="UP000247903">
    <property type="component" value="Unassembled WGS sequence"/>
</dbReference>
<keyword evidence="2" id="KW-0456">Lyase</keyword>
<dbReference type="InterPro" id="IPR008397">
    <property type="entry name" value="Alginate_lyase_dom"/>
</dbReference>
<name>A0A2V4BNK4_9FLAO</name>
<protein>
    <recommendedName>
        <fullName evidence="4">Alginate lyase domain-containing protein</fullName>
    </recommendedName>
</protein>
<keyword evidence="6" id="KW-1185">Reference proteome</keyword>
<dbReference type="SUPFAM" id="SSF48230">
    <property type="entry name" value="Chondroitin AC/alginate lyase"/>
    <property type="match status" value="1"/>
</dbReference>
<dbReference type="EMBL" id="QJHK01000022">
    <property type="protein sequence ID" value="PXY39210.1"/>
    <property type="molecule type" value="Genomic_DNA"/>
</dbReference>
<evidence type="ECO:0000313" key="5">
    <source>
        <dbReference type="EMBL" id="PXY39210.1"/>
    </source>
</evidence>
<dbReference type="AlphaFoldDB" id="A0A2V4BNK4"/>
<comment type="caution">
    <text evidence="5">The sequence shown here is derived from an EMBL/GenBank/DDBJ whole genome shotgun (WGS) entry which is preliminary data.</text>
</comment>
<accession>A0A2V4BNK4</accession>
<reference evidence="5 6" key="1">
    <citation type="submission" date="2018-05" db="EMBL/GenBank/DDBJ databases">
        <title>Flavobacterium sp. strain IMCC34759, incomplete genome.</title>
        <authorList>
            <person name="Joung Y."/>
            <person name="Cho J."/>
        </authorList>
    </citation>
    <scope>NUCLEOTIDE SEQUENCE [LARGE SCALE GENOMIC DNA]</scope>
    <source>
        <strain evidence="5 6">IMCC34759</strain>
    </source>
</reference>
<dbReference type="Pfam" id="PF05426">
    <property type="entry name" value="Alginate_lyase"/>
    <property type="match status" value="1"/>
</dbReference>
<evidence type="ECO:0000259" key="4">
    <source>
        <dbReference type="Pfam" id="PF05426"/>
    </source>
</evidence>
<evidence type="ECO:0000256" key="1">
    <source>
        <dbReference type="ARBA" id="ARBA00022729"/>
    </source>
</evidence>
<dbReference type="InterPro" id="IPR008929">
    <property type="entry name" value="Chondroitin_lyas"/>
</dbReference>
<gene>
    <name evidence="5" type="ORF">DMB65_18840</name>
</gene>
<dbReference type="OrthoDB" id="222550at2"/>
<evidence type="ECO:0000256" key="3">
    <source>
        <dbReference type="SAM" id="SignalP"/>
    </source>
</evidence>
<evidence type="ECO:0000313" key="6">
    <source>
        <dbReference type="Proteomes" id="UP000247903"/>
    </source>
</evidence>
<proteinExistence type="predicted"/>
<feature type="domain" description="Alginate lyase" evidence="4">
    <location>
        <begin position="110"/>
        <end position="331"/>
    </location>
</feature>